<name>A0AA48I1H5_9FIRM</name>
<accession>A0AA48I1H5</accession>
<dbReference type="Proteomes" id="UP001337580">
    <property type="component" value="Chromosome"/>
</dbReference>
<dbReference type="KEGG" id="ips:CfP315_0615"/>
<evidence type="ECO:0000313" key="1">
    <source>
        <dbReference type="EMBL" id="BED92042.1"/>
    </source>
</evidence>
<organism evidence="1">
    <name type="scientific">Candidatus Improbicoccus pseudotrichonymphae</name>
    <dbReference type="NCBI Taxonomy" id="3033792"/>
    <lineage>
        <taxon>Bacteria</taxon>
        <taxon>Bacillati</taxon>
        <taxon>Bacillota</taxon>
        <taxon>Clostridia</taxon>
        <taxon>Candidatus Improbicoccus</taxon>
    </lineage>
</organism>
<dbReference type="AlphaFoldDB" id="A0AA48I1H5"/>
<gene>
    <name evidence="1" type="ORF">CfP315_0615</name>
</gene>
<reference evidence="1" key="1">
    <citation type="journal article" date="2023" name="ISME J.">
        <title>Emergence of putative energy parasites within Clostridia revealed by genome analysis of a novel endosymbiotic clade.</title>
        <authorList>
            <person name="Takahashi K."/>
            <person name="Kuwahara H."/>
            <person name="Horikawa Y."/>
            <person name="Izawa K."/>
            <person name="Kato D."/>
            <person name="Inagaki T."/>
            <person name="Yuki M."/>
            <person name="Ohkuma M."/>
            <person name="Hongoh Y."/>
        </authorList>
    </citation>
    <scope>NUCLEOTIDE SEQUENCE</scope>
    <source>
        <strain evidence="1">CfP3-15</strain>
    </source>
</reference>
<sequence>MNKCGNCLERKIRSESIYKYESLGHARPYSTYNQINPNRQVNGFNATESIFTNTALPRFHFSPLFPDNLVYQNNGFIGNFWFNLQGYRLGRNGDLDTCLIAANAINLFPPGTIINRNTYAPANYTWHHVYMGWFNFANQNLVNGMSINAIIQQVNAQQQQILINNVNVAYYDATNWQNNGYIPLGPNQTLSLMQLVDSYVHGRSRPHYGSCQQGGY</sequence>
<dbReference type="EMBL" id="AP027924">
    <property type="protein sequence ID" value="BED92042.1"/>
    <property type="molecule type" value="Genomic_DNA"/>
</dbReference>
<protein>
    <submittedName>
        <fullName evidence="1">Uncharacterized protein</fullName>
    </submittedName>
</protein>
<proteinExistence type="predicted"/>